<dbReference type="InterPro" id="IPR011043">
    <property type="entry name" value="Gal_Oxase/kelch_b-propeller"/>
</dbReference>
<comment type="caution">
    <text evidence="3">The sequence shown here is derived from an EMBL/GenBank/DDBJ whole genome shotgun (WGS) entry which is preliminary data.</text>
</comment>
<reference evidence="3 4" key="1">
    <citation type="submission" date="2024-11" db="EMBL/GenBank/DDBJ databases">
        <title>A near-complete genome assembly of Cinchona calisaya.</title>
        <authorList>
            <person name="Lian D.C."/>
            <person name="Zhao X.W."/>
            <person name="Wei L."/>
        </authorList>
    </citation>
    <scope>NUCLEOTIDE SEQUENCE [LARGE SCALE GENOMIC DNA]</scope>
    <source>
        <tissue evidence="3">Nenye</tissue>
    </source>
</reference>
<dbReference type="PANTHER" id="PTHR31672:SF13">
    <property type="entry name" value="F-BOX PROTEIN CPR30-LIKE"/>
    <property type="match status" value="1"/>
</dbReference>
<organism evidence="3 4">
    <name type="scientific">Cinchona calisaya</name>
    <dbReference type="NCBI Taxonomy" id="153742"/>
    <lineage>
        <taxon>Eukaryota</taxon>
        <taxon>Viridiplantae</taxon>
        <taxon>Streptophyta</taxon>
        <taxon>Embryophyta</taxon>
        <taxon>Tracheophyta</taxon>
        <taxon>Spermatophyta</taxon>
        <taxon>Magnoliopsida</taxon>
        <taxon>eudicotyledons</taxon>
        <taxon>Gunneridae</taxon>
        <taxon>Pentapetalae</taxon>
        <taxon>asterids</taxon>
        <taxon>lamiids</taxon>
        <taxon>Gentianales</taxon>
        <taxon>Rubiaceae</taxon>
        <taxon>Cinchonoideae</taxon>
        <taxon>Cinchoneae</taxon>
        <taxon>Cinchona</taxon>
    </lineage>
</organism>
<keyword evidence="1" id="KW-0472">Membrane</keyword>
<gene>
    <name evidence="3" type="ORF">ACH5RR_036740</name>
</gene>
<dbReference type="InterPro" id="IPR050796">
    <property type="entry name" value="SCF_F-box_component"/>
</dbReference>
<feature type="transmembrane region" description="Helical" evidence="1">
    <location>
        <begin position="6"/>
        <end position="25"/>
    </location>
</feature>
<keyword evidence="4" id="KW-1185">Reference proteome</keyword>
<dbReference type="InterPro" id="IPR017451">
    <property type="entry name" value="F-box-assoc_interact_dom"/>
</dbReference>
<evidence type="ECO:0000313" key="4">
    <source>
        <dbReference type="Proteomes" id="UP001630127"/>
    </source>
</evidence>
<sequence length="298" mass="34238">MQSSYLVGSCNGLLCLDAYYSIILWNPWIRKILTIPNPVVQHKLSGYRRSYRRYFFYGFGYDDATDDYKVVRLADHQSPAWCEVKVYSLKKNCWKRLPNFPYRRILGTFSITCAGILSNCALHWLVEGNNVAAIDLRTEEYRLVPKPEVLGKNYSLTLGVLDGGLCILSKFCPLEYQRSTQLRQLELQLWVMKDYGIKDSWTKLSIQVPNIDQFDNVYPIGHSKGNTELVLQKDGVVNFLWYNFENLKSVEKTIFPAAKGNSSISEGYNCVCSLVQPICGGKKGIKRKSKRKSIKWPQ</sequence>
<dbReference type="SUPFAM" id="SSF50965">
    <property type="entry name" value="Galactose oxidase, central domain"/>
    <property type="match status" value="1"/>
</dbReference>
<dbReference type="EMBL" id="JBJUIK010000015">
    <property type="protein sequence ID" value="KAL3502291.1"/>
    <property type="molecule type" value="Genomic_DNA"/>
</dbReference>
<evidence type="ECO:0000313" key="3">
    <source>
        <dbReference type="EMBL" id="KAL3502291.1"/>
    </source>
</evidence>
<protein>
    <recommendedName>
        <fullName evidence="2">F-box associated beta-propeller type 3 domain-containing protein</fullName>
    </recommendedName>
</protein>
<dbReference type="Proteomes" id="UP001630127">
    <property type="component" value="Unassembled WGS sequence"/>
</dbReference>
<evidence type="ECO:0000259" key="2">
    <source>
        <dbReference type="Pfam" id="PF08268"/>
    </source>
</evidence>
<dbReference type="AlphaFoldDB" id="A0ABD2Y5H7"/>
<dbReference type="PANTHER" id="PTHR31672">
    <property type="entry name" value="BNACNNG10540D PROTEIN"/>
    <property type="match status" value="1"/>
</dbReference>
<evidence type="ECO:0000256" key="1">
    <source>
        <dbReference type="SAM" id="Phobius"/>
    </source>
</evidence>
<dbReference type="NCBIfam" id="TIGR01640">
    <property type="entry name" value="F_box_assoc_1"/>
    <property type="match status" value="1"/>
</dbReference>
<proteinExistence type="predicted"/>
<dbReference type="Pfam" id="PF08268">
    <property type="entry name" value="FBA_3"/>
    <property type="match status" value="1"/>
</dbReference>
<name>A0ABD2Y5H7_9GENT</name>
<feature type="domain" description="F-box associated beta-propeller type 3" evidence="2">
    <location>
        <begin position="6"/>
        <end position="215"/>
    </location>
</feature>
<keyword evidence="1" id="KW-1133">Transmembrane helix</keyword>
<keyword evidence="1" id="KW-0812">Transmembrane</keyword>
<dbReference type="InterPro" id="IPR013187">
    <property type="entry name" value="F-box-assoc_dom_typ3"/>
</dbReference>
<accession>A0ABD2Y5H7</accession>